<dbReference type="GeneID" id="97453352"/>
<dbReference type="RefSeq" id="WP_037637994.1">
    <property type="nucleotide sequence ID" value="NZ_KL503830.1"/>
</dbReference>
<dbReference type="Proteomes" id="UP000027632">
    <property type="component" value="Unassembled WGS sequence"/>
</dbReference>
<dbReference type="PANTHER" id="PTHR33164">
    <property type="entry name" value="TRANSCRIPTIONAL REGULATOR, MARR FAMILY"/>
    <property type="match status" value="1"/>
</dbReference>
<reference evidence="2 3" key="1">
    <citation type="submission" date="2014-04" db="EMBL/GenBank/DDBJ databases">
        <title>Draft genome sequence of the novel Streptomyces griseorubens JSD-1 playing a role in carbon and nitrogen cycle.</title>
        <authorList>
            <consortium name="Shanghai Jiao Tong University"/>
            <person name="Feng H."/>
            <person name="Sun Y."/>
            <person name="Zhi Y."/>
            <person name="Mao L."/>
            <person name="Luo Y."/>
            <person name="Wei X."/>
            <person name="Zhou P."/>
        </authorList>
    </citation>
    <scope>NUCLEOTIDE SEQUENCE [LARGE SCALE GENOMIC DNA]</scope>
    <source>
        <strain evidence="2 3">JSD-1</strain>
    </source>
</reference>
<gene>
    <name evidence="2" type="ORF">DJ64_05880</name>
</gene>
<dbReference type="PRINTS" id="PR00598">
    <property type="entry name" value="HTHMARR"/>
</dbReference>
<evidence type="ECO:0000313" key="3">
    <source>
        <dbReference type="Proteomes" id="UP000027632"/>
    </source>
</evidence>
<dbReference type="EMBL" id="JJMG01000014">
    <property type="protein sequence ID" value="KEG43891.1"/>
    <property type="molecule type" value="Genomic_DNA"/>
</dbReference>
<dbReference type="SUPFAM" id="SSF46785">
    <property type="entry name" value="Winged helix' DNA-binding domain"/>
    <property type="match status" value="1"/>
</dbReference>
<evidence type="ECO:0000313" key="2">
    <source>
        <dbReference type="EMBL" id="KEG43891.1"/>
    </source>
</evidence>
<accession>A0ABR4TA84</accession>
<dbReference type="PANTHER" id="PTHR33164:SF57">
    <property type="entry name" value="MARR-FAMILY TRANSCRIPTIONAL REGULATOR"/>
    <property type="match status" value="1"/>
</dbReference>
<feature type="domain" description="HTH marR-type" evidence="1">
    <location>
        <begin position="15"/>
        <end position="151"/>
    </location>
</feature>
<organism evidence="2 3">
    <name type="scientific">Streptomyces griseorubens</name>
    <dbReference type="NCBI Taxonomy" id="66897"/>
    <lineage>
        <taxon>Bacteria</taxon>
        <taxon>Bacillati</taxon>
        <taxon>Actinomycetota</taxon>
        <taxon>Actinomycetes</taxon>
        <taxon>Kitasatosporales</taxon>
        <taxon>Streptomycetaceae</taxon>
        <taxon>Streptomyces</taxon>
        <taxon>Streptomyces althioticus group</taxon>
    </lineage>
</organism>
<dbReference type="Pfam" id="PF01047">
    <property type="entry name" value="MarR"/>
    <property type="match status" value="1"/>
</dbReference>
<dbReference type="InterPro" id="IPR000835">
    <property type="entry name" value="HTH_MarR-typ"/>
</dbReference>
<keyword evidence="3" id="KW-1185">Reference proteome</keyword>
<evidence type="ECO:0000259" key="1">
    <source>
        <dbReference type="PROSITE" id="PS50995"/>
    </source>
</evidence>
<comment type="caution">
    <text evidence="2">The sequence shown here is derived from an EMBL/GenBank/DDBJ whole genome shotgun (WGS) entry which is preliminary data.</text>
</comment>
<protein>
    <submittedName>
        <fullName evidence="2">MarR family transcriptional regulator</fullName>
    </submittedName>
</protein>
<dbReference type="InterPro" id="IPR039422">
    <property type="entry name" value="MarR/SlyA-like"/>
</dbReference>
<dbReference type="InterPro" id="IPR036390">
    <property type="entry name" value="WH_DNA-bd_sf"/>
</dbReference>
<proteinExistence type="predicted"/>
<name>A0ABR4TA84_9ACTN</name>
<dbReference type="Gene3D" id="1.10.10.10">
    <property type="entry name" value="Winged helix-like DNA-binding domain superfamily/Winged helix DNA-binding domain"/>
    <property type="match status" value="1"/>
</dbReference>
<dbReference type="InterPro" id="IPR036388">
    <property type="entry name" value="WH-like_DNA-bd_sf"/>
</dbReference>
<dbReference type="PROSITE" id="PS50995">
    <property type="entry name" value="HTH_MARR_2"/>
    <property type="match status" value="1"/>
</dbReference>
<sequence length="168" mass="18427">MSTPPPSDASASPEVVEIERALYRITYLSSRARQHERLMAAAGVPLDRAGAALLRKMADVEPMRPGELAARLGVEASHVTRTVQHLERSGHVVRVPDPEDRRAQRIELTDAGREAVVRIREAGVRGMQAALAHWDPDDLRQLAGLFHRMVDDFLAHAEAMDAESPATG</sequence>
<dbReference type="SMART" id="SM00347">
    <property type="entry name" value="HTH_MARR"/>
    <property type="match status" value="1"/>
</dbReference>